<dbReference type="EMBL" id="CP136892">
    <property type="protein sequence ID" value="WOL01829.1"/>
    <property type="molecule type" value="Genomic_DNA"/>
</dbReference>
<organism evidence="2 3">
    <name type="scientific">Canna indica</name>
    <name type="common">Indian-shot</name>
    <dbReference type="NCBI Taxonomy" id="4628"/>
    <lineage>
        <taxon>Eukaryota</taxon>
        <taxon>Viridiplantae</taxon>
        <taxon>Streptophyta</taxon>
        <taxon>Embryophyta</taxon>
        <taxon>Tracheophyta</taxon>
        <taxon>Spermatophyta</taxon>
        <taxon>Magnoliopsida</taxon>
        <taxon>Liliopsida</taxon>
        <taxon>Zingiberales</taxon>
        <taxon>Cannaceae</taxon>
        <taxon>Canna</taxon>
    </lineage>
</organism>
<gene>
    <name evidence="2" type="ORF">Cni_G10546</name>
</gene>
<keyword evidence="3" id="KW-1185">Reference proteome</keyword>
<dbReference type="Proteomes" id="UP001327560">
    <property type="component" value="Chromosome 3"/>
</dbReference>
<evidence type="ECO:0000313" key="3">
    <source>
        <dbReference type="Proteomes" id="UP001327560"/>
    </source>
</evidence>
<feature type="region of interest" description="Disordered" evidence="1">
    <location>
        <begin position="1"/>
        <end position="52"/>
    </location>
</feature>
<sequence length="167" mass="19163">MKTVSFPCRPLSRDPIPNDSIPNQRLLLRKGPPPTYFRQAASRSRRREPPLEIQARRRSCERIAAGEGSDGYWTEVVPRGRREGSYEEKFEIGSGAEVRILSDPWLPYSYPFTIPLVTCYDPSLIPVRQIMSLNRSWNEDLIISSFSSKVAEDILHIVPTQHDDNIH</sequence>
<protein>
    <submittedName>
        <fullName evidence="2">Uncharacterized protein</fullName>
    </submittedName>
</protein>
<accession>A0AAQ3Q8N9</accession>
<evidence type="ECO:0000256" key="1">
    <source>
        <dbReference type="SAM" id="MobiDB-lite"/>
    </source>
</evidence>
<reference evidence="2 3" key="1">
    <citation type="submission" date="2023-10" db="EMBL/GenBank/DDBJ databases">
        <title>Chromosome-scale genome assembly provides insights into flower coloration mechanisms of Canna indica.</title>
        <authorList>
            <person name="Li C."/>
        </authorList>
    </citation>
    <scope>NUCLEOTIDE SEQUENCE [LARGE SCALE GENOMIC DNA]</scope>
    <source>
        <tissue evidence="2">Flower</tissue>
    </source>
</reference>
<name>A0AAQ3Q8N9_9LILI</name>
<evidence type="ECO:0000313" key="2">
    <source>
        <dbReference type="EMBL" id="WOL01829.1"/>
    </source>
</evidence>
<proteinExistence type="predicted"/>
<dbReference type="AlphaFoldDB" id="A0AAQ3Q8N9"/>